<keyword evidence="4" id="KW-1185">Reference proteome</keyword>
<name>A0A6A6PUD6_9PEZI</name>
<reference evidence="3" key="1">
    <citation type="journal article" date="2020" name="Stud. Mycol.">
        <title>101 Dothideomycetes genomes: a test case for predicting lifestyles and emergence of pathogens.</title>
        <authorList>
            <person name="Haridas S."/>
            <person name="Albert R."/>
            <person name="Binder M."/>
            <person name="Bloem J."/>
            <person name="Labutti K."/>
            <person name="Salamov A."/>
            <person name="Andreopoulos B."/>
            <person name="Baker S."/>
            <person name="Barry K."/>
            <person name="Bills G."/>
            <person name="Bluhm B."/>
            <person name="Cannon C."/>
            <person name="Castanera R."/>
            <person name="Culley D."/>
            <person name="Daum C."/>
            <person name="Ezra D."/>
            <person name="Gonzalez J."/>
            <person name="Henrissat B."/>
            <person name="Kuo A."/>
            <person name="Liang C."/>
            <person name="Lipzen A."/>
            <person name="Lutzoni F."/>
            <person name="Magnuson J."/>
            <person name="Mondo S."/>
            <person name="Nolan M."/>
            <person name="Ohm R."/>
            <person name="Pangilinan J."/>
            <person name="Park H.-J."/>
            <person name="Ramirez L."/>
            <person name="Alfaro M."/>
            <person name="Sun H."/>
            <person name="Tritt A."/>
            <person name="Yoshinaga Y."/>
            <person name="Zwiers L.-H."/>
            <person name="Turgeon B."/>
            <person name="Goodwin S."/>
            <person name="Spatafora J."/>
            <person name="Crous P."/>
            <person name="Grigoriev I."/>
        </authorList>
    </citation>
    <scope>NUCLEOTIDE SEQUENCE</scope>
    <source>
        <strain evidence="3">CBS 113389</strain>
    </source>
</reference>
<feature type="compositionally biased region" description="Polar residues" evidence="1">
    <location>
        <begin position="278"/>
        <end position="302"/>
    </location>
</feature>
<dbReference type="Proteomes" id="UP000799767">
    <property type="component" value="Unassembled WGS sequence"/>
</dbReference>
<evidence type="ECO:0000256" key="1">
    <source>
        <dbReference type="SAM" id="MobiDB-lite"/>
    </source>
</evidence>
<accession>A0A6A6PUD6</accession>
<dbReference type="OrthoDB" id="5353066at2759"/>
<organism evidence="3 4">
    <name type="scientific">Neohortaea acidophila</name>
    <dbReference type="NCBI Taxonomy" id="245834"/>
    <lineage>
        <taxon>Eukaryota</taxon>
        <taxon>Fungi</taxon>
        <taxon>Dikarya</taxon>
        <taxon>Ascomycota</taxon>
        <taxon>Pezizomycotina</taxon>
        <taxon>Dothideomycetes</taxon>
        <taxon>Dothideomycetidae</taxon>
        <taxon>Mycosphaerellales</taxon>
        <taxon>Teratosphaeriaceae</taxon>
        <taxon>Neohortaea</taxon>
    </lineage>
</organism>
<proteinExistence type="predicted"/>
<feature type="region of interest" description="Disordered" evidence="1">
    <location>
        <begin position="274"/>
        <end position="302"/>
    </location>
</feature>
<feature type="region of interest" description="Disordered" evidence="1">
    <location>
        <begin position="476"/>
        <end position="499"/>
    </location>
</feature>
<keyword evidence="2" id="KW-1133">Transmembrane helix</keyword>
<dbReference type="GeneID" id="54470643"/>
<sequence length="713" mass="79301">MHLRDVVSSGEYDMLDFQPETTVTHIVNYYDYPRRPLAPLYDEEQYSEETQHPLYAANHFLDSHMDGDPFGRPTRNTVDDPVFLGADVPRNDGGSSLAAPPLERVHSLPIRMRSPPIAPPPAPPVSREEAGEFDHPSSTDVPSTERTYGQTAQILQLTPSNAVYPPYVGPSDGSTTMYPHFDSENGYYHPANPPRRVGVRSLESAYDDNVEEQENVPPMPSSPAFRLPFETTLMRRVERSSSVYPDDDDAWESVQDSESRANFADVDFAAALEEQRPSQESYANTSNDNSPNRPKARPTSNTFMPFSKKFFDMLPGRGADNKLDERADMPSQKKAYAALPDWREVAQTDKKKGKAILEDKIMQDVIGGQLTATSPKLDKTQHAADLKALKELRSQTATHRRPFDVVADKLNKFVNISPLKPVYSPSRTLLRTPQVERPRHANPSIASDTMGLLDSTPSPYRSGGLQFSDTLNTFQTTPSPRLRVKPYSPLTPNPITSPLDAVVRDRHTPRGRPQLIGAHSSPLHDDEREEIELQPLQRSKGKQGPTRAAMSSQTALHPLTLADPTYTRAAATTRLTDEQLLESAPGWTVEPNPSSTGAVAHFFSREMGFGIQQEDGTVERVRLLMGPREGRNLREGRLQRELTRPYFVACSLCPVSAVFFGLGGLDWWMRRASEGKVEEMAPVAKKDALCLAAPLGAIFYAIVVIVVFMAVRK</sequence>
<protein>
    <submittedName>
        <fullName evidence="3">Uncharacterized protein</fullName>
    </submittedName>
</protein>
<keyword evidence="2" id="KW-0812">Transmembrane</keyword>
<evidence type="ECO:0000313" key="3">
    <source>
        <dbReference type="EMBL" id="KAF2483700.1"/>
    </source>
</evidence>
<dbReference type="AlphaFoldDB" id="A0A6A6PUD6"/>
<feature type="region of interest" description="Disordered" evidence="1">
    <location>
        <begin position="533"/>
        <end position="563"/>
    </location>
</feature>
<evidence type="ECO:0000313" key="4">
    <source>
        <dbReference type="Proteomes" id="UP000799767"/>
    </source>
</evidence>
<keyword evidence="2" id="KW-0472">Membrane</keyword>
<feature type="transmembrane region" description="Helical" evidence="2">
    <location>
        <begin position="646"/>
        <end position="668"/>
    </location>
</feature>
<feature type="region of interest" description="Disordered" evidence="1">
    <location>
        <begin position="509"/>
        <end position="528"/>
    </location>
</feature>
<feature type="transmembrane region" description="Helical" evidence="2">
    <location>
        <begin position="689"/>
        <end position="711"/>
    </location>
</feature>
<evidence type="ECO:0000256" key="2">
    <source>
        <dbReference type="SAM" id="Phobius"/>
    </source>
</evidence>
<feature type="region of interest" description="Disordered" evidence="1">
    <location>
        <begin position="111"/>
        <end position="148"/>
    </location>
</feature>
<dbReference type="RefSeq" id="XP_033590270.1">
    <property type="nucleotide sequence ID" value="XM_033729641.1"/>
</dbReference>
<feature type="compositionally biased region" description="Basic and acidic residues" evidence="1">
    <location>
        <begin position="126"/>
        <end position="137"/>
    </location>
</feature>
<feature type="compositionally biased region" description="Polar residues" evidence="1">
    <location>
        <begin position="138"/>
        <end position="148"/>
    </location>
</feature>
<gene>
    <name evidence="3" type="ORF">BDY17DRAFT_152707</name>
</gene>
<dbReference type="EMBL" id="MU001635">
    <property type="protein sequence ID" value="KAF2483700.1"/>
    <property type="molecule type" value="Genomic_DNA"/>
</dbReference>